<evidence type="ECO:0000313" key="2">
    <source>
        <dbReference type="EMBL" id="MFH8253048.1"/>
    </source>
</evidence>
<protein>
    <submittedName>
        <fullName evidence="2">Uncharacterized protein</fullName>
    </submittedName>
</protein>
<feature type="transmembrane region" description="Helical" evidence="1">
    <location>
        <begin position="6"/>
        <end position="31"/>
    </location>
</feature>
<keyword evidence="1" id="KW-0472">Membrane</keyword>
<gene>
    <name evidence="2" type="ORF">ACH3VR_21960</name>
</gene>
<accession>A0ABW7QFY3</accession>
<keyword evidence="3" id="KW-1185">Reference proteome</keyword>
<proteinExistence type="predicted"/>
<keyword evidence="1" id="KW-1133">Transmembrane helix</keyword>
<reference evidence="2 3" key="1">
    <citation type="submission" date="2024-09" db="EMBL/GenBank/DDBJ databases">
        <authorList>
            <person name="Pan X."/>
        </authorList>
    </citation>
    <scope>NUCLEOTIDE SEQUENCE [LARGE SCALE GENOMIC DNA]</scope>
    <source>
        <strain evidence="2 3">B2969</strain>
    </source>
</reference>
<name>A0ABW7QFY3_9MICO</name>
<comment type="caution">
    <text evidence="2">The sequence shown here is derived from an EMBL/GenBank/DDBJ whole genome shotgun (WGS) entry which is preliminary data.</text>
</comment>
<dbReference type="Proteomes" id="UP001610861">
    <property type="component" value="Unassembled WGS sequence"/>
</dbReference>
<keyword evidence="1" id="KW-0812">Transmembrane</keyword>
<evidence type="ECO:0000256" key="1">
    <source>
        <dbReference type="SAM" id="Phobius"/>
    </source>
</evidence>
<evidence type="ECO:0000313" key="3">
    <source>
        <dbReference type="Proteomes" id="UP001610861"/>
    </source>
</evidence>
<dbReference type="EMBL" id="JBIQWL010000015">
    <property type="protein sequence ID" value="MFH8253048.1"/>
    <property type="molecule type" value="Genomic_DNA"/>
</dbReference>
<dbReference type="RefSeq" id="WP_397558475.1">
    <property type="nucleotide sequence ID" value="NZ_JBIQWL010000015.1"/>
</dbReference>
<organism evidence="2 3">
    <name type="scientific">Microbacterium alkaliflavum</name>
    <dbReference type="NCBI Taxonomy" id="3248839"/>
    <lineage>
        <taxon>Bacteria</taxon>
        <taxon>Bacillati</taxon>
        <taxon>Actinomycetota</taxon>
        <taxon>Actinomycetes</taxon>
        <taxon>Micrococcales</taxon>
        <taxon>Microbacteriaceae</taxon>
        <taxon>Microbacterium</taxon>
    </lineage>
</organism>
<sequence>MNPRLLAIIAAAVLVPILVIGGIAFGLLAIIGGQAASANAGTGACTVGDAGTALTVTTTGGDSLALDDKQLANAAKIITVGTQEGVSAAGLKIALMTALQESKLRMLANSTVPASLDYPHEGVGSDHDSVNLFQQRAGWGTLADRMDAAYAIRAFFGGPKGPNGGSPRGLLDIKGWDTMSPGAAAQAVQVSAFPEAYDQWAGAAETIINSMSGSIVCDGAGIGADARQLAQGLVTAIDSGRLSVYGAHEKQIRDMAAGTATPDCLDDVAVLQIITFALQHFDTVTVSSLNRRCTGETPGAGTRSYHWKGQAVDFSALNGRALNGWDPNSLKLAQLLNPYMPAGLAGIGQSDCRAEHGVSLMLTNFIQFPDDCTHLHVEVRQPNTPLNFPSP</sequence>